<comment type="caution">
    <text evidence="8">The sequence shown here is derived from an EMBL/GenBank/DDBJ whole genome shotgun (WGS) entry which is preliminary data.</text>
</comment>
<comment type="similarity">
    <text evidence="2 7">Belongs to the nonaspanin (TM9SF) (TC 9.A.2) family.</text>
</comment>
<feature type="transmembrane region" description="Helical" evidence="7">
    <location>
        <begin position="490"/>
        <end position="509"/>
    </location>
</feature>
<reference evidence="8" key="1">
    <citation type="submission" date="2020-12" db="EMBL/GenBank/DDBJ databases">
        <title>Metabolic potential, ecology and presence of endohyphal bacteria is reflected in genomic diversity of Mucoromycotina.</title>
        <authorList>
            <person name="Muszewska A."/>
            <person name="Okrasinska A."/>
            <person name="Steczkiewicz K."/>
            <person name="Drgas O."/>
            <person name="Orlowska M."/>
            <person name="Perlinska-Lenart U."/>
            <person name="Aleksandrzak-Piekarczyk T."/>
            <person name="Szatraj K."/>
            <person name="Zielenkiewicz U."/>
            <person name="Pilsyk S."/>
            <person name="Malc E."/>
            <person name="Mieczkowski P."/>
            <person name="Kruszewska J.S."/>
            <person name="Biernat P."/>
            <person name="Pawlowska J."/>
        </authorList>
    </citation>
    <scope>NUCLEOTIDE SEQUENCE</scope>
    <source>
        <strain evidence="8">WA0000051536</strain>
    </source>
</reference>
<feature type="signal peptide" evidence="7">
    <location>
        <begin position="1"/>
        <end position="22"/>
    </location>
</feature>
<sequence>MAHHGRLSSLLALLLLVNASMAFYLPGVAPHNYKKGDLVPLFVNSLTPIVSSNSQLKSVISYDYYYEPFHFCQPEGGPQKQSESLGSILFGDRIFNSPFQIHMLEDTECKLLCTTPAIPKEDADFITERVKENYAINWLIDGLPAARNAKDERAEGDEREFYGIGFPLGYASAEKDYVNTHYLIQIKYHSREDDNYRVVGVVVLPTSSNNKEENGKVSCAPNGPYQFQYDNKDTITYTYSVQWIESTTPWATRWDNYLHIFDPSIHWFSLVNSIVIVLFLTGMVAMILLRALHKDISRYNAVDAQEDVQEDYGWKLVHGDVFRPPTRAMFLAVLVGNGAQLLAMAGVTLVFAVLGFLSPSNRGSLATVMVILFMIFGSIAGFVSARVYKMNGGEAWKANVALTAVLFPGIILGELFGLNFFLIASHSSGAVPFGSMVAVLALWALISLPLSVIGSYFGFRKPRIEHPVRTNQIPRQIPDQPFYLRTIPSILMGGLLPFGAIFIELYFIMNSIWFHRIYYGLGFLFLVYSVLILTCSEITILMCYFHLCNEDYHWSWRAFLTSGASGFYVFLYSALYYFTKLDIGSFTGTVLYFGYSAIISLLVTVMTGAVGYVSTLVFLQRIFASIKVD</sequence>
<dbReference type="AlphaFoldDB" id="A0A8H7PST6"/>
<dbReference type="EMBL" id="JAEPRA010000010">
    <property type="protein sequence ID" value="KAG2179441.1"/>
    <property type="molecule type" value="Genomic_DNA"/>
</dbReference>
<dbReference type="OrthoDB" id="1666796at2759"/>
<feature type="transmembrane region" description="Helical" evidence="7">
    <location>
        <begin position="436"/>
        <end position="459"/>
    </location>
</feature>
<dbReference type="Pfam" id="PF02990">
    <property type="entry name" value="EMP70"/>
    <property type="match status" value="1"/>
</dbReference>
<dbReference type="PANTHER" id="PTHR10766:SF111">
    <property type="entry name" value="TRANSMEMBRANE 9 SUPERFAMILY MEMBER 2"/>
    <property type="match status" value="1"/>
</dbReference>
<feature type="transmembrane region" description="Helical" evidence="7">
    <location>
        <begin position="521"/>
        <end position="547"/>
    </location>
</feature>
<evidence type="ECO:0000313" key="9">
    <source>
        <dbReference type="Proteomes" id="UP000612746"/>
    </source>
</evidence>
<keyword evidence="3 7" id="KW-0812">Transmembrane</keyword>
<feature type="chain" id="PRO_5034478605" description="Transmembrane 9 superfamily member" evidence="7">
    <location>
        <begin position="23"/>
        <end position="629"/>
    </location>
</feature>
<keyword evidence="9" id="KW-1185">Reference proteome</keyword>
<feature type="transmembrane region" description="Helical" evidence="7">
    <location>
        <begin position="400"/>
        <end position="424"/>
    </location>
</feature>
<feature type="transmembrane region" description="Helical" evidence="7">
    <location>
        <begin position="330"/>
        <end position="357"/>
    </location>
</feature>
<evidence type="ECO:0000256" key="6">
    <source>
        <dbReference type="ARBA" id="ARBA00023136"/>
    </source>
</evidence>
<dbReference type="PANTHER" id="PTHR10766">
    <property type="entry name" value="TRANSMEMBRANE 9 SUPERFAMILY PROTEIN"/>
    <property type="match status" value="1"/>
</dbReference>
<accession>A0A8H7PST6</accession>
<proteinExistence type="inferred from homology"/>
<keyword evidence="6 7" id="KW-0472">Membrane</keyword>
<comment type="subcellular location">
    <subcellularLocation>
        <location evidence="1">Membrane</location>
        <topology evidence="1">Multi-pass membrane protein</topology>
    </subcellularLocation>
</comment>
<gene>
    <name evidence="8" type="ORF">INT44_006287</name>
</gene>
<feature type="transmembrane region" description="Helical" evidence="7">
    <location>
        <begin position="363"/>
        <end position="388"/>
    </location>
</feature>
<dbReference type="GO" id="GO:0007034">
    <property type="term" value="P:vacuolar transport"/>
    <property type="evidence" value="ECO:0007669"/>
    <property type="project" value="TreeGrafter"/>
</dbReference>
<feature type="transmembrane region" description="Helical" evidence="7">
    <location>
        <begin position="559"/>
        <end position="578"/>
    </location>
</feature>
<dbReference type="GO" id="GO:0072657">
    <property type="term" value="P:protein localization to membrane"/>
    <property type="evidence" value="ECO:0007669"/>
    <property type="project" value="TreeGrafter"/>
</dbReference>
<feature type="transmembrane region" description="Helical" evidence="7">
    <location>
        <begin position="267"/>
        <end position="289"/>
    </location>
</feature>
<evidence type="ECO:0000256" key="7">
    <source>
        <dbReference type="RuleBase" id="RU363079"/>
    </source>
</evidence>
<keyword evidence="5 7" id="KW-1133">Transmembrane helix</keyword>
<dbReference type="InterPro" id="IPR004240">
    <property type="entry name" value="EMP70"/>
</dbReference>
<organism evidence="8 9">
    <name type="scientific">Umbelopsis vinacea</name>
    <dbReference type="NCBI Taxonomy" id="44442"/>
    <lineage>
        <taxon>Eukaryota</taxon>
        <taxon>Fungi</taxon>
        <taxon>Fungi incertae sedis</taxon>
        <taxon>Mucoromycota</taxon>
        <taxon>Mucoromycotina</taxon>
        <taxon>Umbelopsidomycetes</taxon>
        <taxon>Umbelopsidales</taxon>
        <taxon>Umbelopsidaceae</taxon>
        <taxon>Umbelopsis</taxon>
    </lineage>
</organism>
<dbReference type="GO" id="GO:0016020">
    <property type="term" value="C:membrane"/>
    <property type="evidence" value="ECO:0007669"/>
    <property type="project" value="UniProtKB-SubCell"/>
</dbReference>
<evidence type="ECO:0000256" key="1">
    <source>
        <dbReference type="ARBA" id="ARBA00004141"/>
    </source>
</evidence>
<evidence type="ECO:0000256" key="5">
    <source>
        <dbReference type="ARBA" id="ARBA00022989"/>
    </source>
</evidence>
<feature type="transmembrane region" description="Helical" evidence="7">
    <location>
        <begin position="590"/>
        <end position="619"/>
    </location>
</feature>
<evidence type="ECO:0000256" key="4">
    <source>
        <dbReference type="ARBA" id="ARBA00022729"/>
    </source>
</evidence>
<protein>
    <recommendedName>
        <fullName evidence="7">Transmembrane 9 superfamily member</fullName>
    </recommendedName>
</protein>
<evidence type="ECO:0000256" key="3">
    <source>
        <dbReference type="ARBA" id="ARBA00022692"/>
    </source>
</evidence>
<evidence type="ECO:0000256" key="2">
    <source>
        <dbReference type="ARBA" id="ARBA00005227"/>
    </source>
</evidence>
<dbReference type="GO" id="GO:0005737">
    <property type="term" value="C:cytoplasm"/>
    <property type="evidence" value="ECO:0007669"/>
    <property type="project" value="UniProtKB-ARBA"/>
</dbReference>
<evidence type="ECO:0000313" key="8">
    <source>
        <dbReference type="EMBL" id="KAG2179441.1"/>
    </source>
</evidence>
<name>A0A8H7PST6_9FUNG</name>
<dbReference type="Proteomes" id="UP000612746">
    <property type="component" value="Unassembled WGS sequence"/>
</dbReference>
<keyword evidence="4 7" id="KW-0732">Signal</keyword>